<sequence>MRTWLLASTAVMAAIGLSPGAQADVVTLGFSGAGVHARLQLTIVPSSPTGPLVNQPNTVDPVGSFTVTDITGRYSNASLPTPIIGAEVTGIVPRTFDPPRDPFPTNTMAPRSLSFLPSGNSYDNLYYPNGSPQTANNWPFSGGVLDIYGLAFTIDGGYTVNLWSNGVDTPAGPGLTYGVALIQGADVLDYKFGELAAVPEPATFLLFGAGLLGLAGVRSRQRH</sequence>
<feature type="chain" id="PRO_5016419813" description="Ice-binding protein C-terminal domain-containing protein" evidence="1">
    <location>
        <begin position="24"/>
        <end position="223"/>
    </location>
</feature>
<keyword evidence="1" id="KW-0732">Signal</keyword>
<keyword evidence="4" id="KW-1185">Reference proteome</keyword>
<comment type="caution">
    <text evidence="3">The sequence shown here is derived from an EMBL/GenBank/DDBJ whole genome shotgun (WGS) entry which is preliminary data.</text>
</comment>
<organism evidence="3 4">
    <name type="scientific">Falsiroseomonas bella</name>
    <dbReference type="NCBI Taxonomy" id="2184016"/>
    <lineage>
        <taxon>Bacteria</taxon>
        <taxon>Pseudomonadati</taxon>
        <taxon>Pseudomonadota</taxon>
        <taxon>Alphaproteobacteria</taxon>
        <taxon>Acetobacterales</taxon>
        <taxon>Roseomonadaceae</taxon>
        <taxon>Falsiroseomonas</taxon>
    </lineage>
</organism>
<name>A0A317F452_9PROT</name>
<dbReference type="Pfam" id="PF07589">
    <property type="entry name" value="PEP-CTERM"/>
    <property type="match status" value="1"/>
</dbReference>
<feature type="signal peptide" evidence="1">
    <location>
        <begin position="1"/>
        <end position="23"/>
    </location>
</feature>
<feature type="domain" description="Ice-binding protein C-terminal" evidence="2">
    <location>
        <begin position="197"/>
        <end position="218"/>
    </location>
</feature>
<dbReference type="InterPro" id="IPR013424">
    <property type="entry name" value="Ice-binding_C"/>
</dbReference>
<accession>A0A317F452</accession>
<proteinExistence type="predicted"/>
<reference evidence="4" key="1">
    <citation type="submission" date="2018-05" db="EMBL/GenBank/DDBJ databases">
        <authorList>
            <person name="Du Z."/>
            <person name="Wang X."/>
        </authorList>
    </citation>
    <scope>NUCLEOTIDE SEQUENCE [LARGE SCALE GENOMIC DNA]</scope>
    <source>
        <strain evidence="4">CQN31</strain>
    </source>
</reference>
<dbReference type="AlphaFoldDB" id="A0A317F452"/>
<dbReference type="EMBL" id="QGNA01000010">
    <property type="protein sequence ID" value="PWS33951.1"/>
    <property type="molecule type" value="Genomic_DNA"/>
</dbReference>
<evidence type="ECO:0000256" key="1">
    <source>
        <dbReference type="SAM" id="SignalP"/>
    </source>
</evidence>
<dbReference type="OrthoDB" id="121983at2"/>
<gene>
    <name evidence="3" type="ORF">DFH01_27570</name>
</gene>
<dbReference type="NCBIfam" id="TIGR02595">
    <property type="entry name" value="PEP_CTERM"/>
    <property type="match status" value="1"/>
</dbReference>
<dbReference type="RefSeq" id="WP_109873761.1">
    <property type="nucleotide sequence ID" value="NZ_QGNA01000010.1"/>
</dbReference>
<dbReference type="Proteomes" id="UP000245765">
    <property type="component" value="Unassembled WGS sequence"/>
</dbReference>
<evidence type="ECO:0000313" key="4">
    <source>
        <dbReference type="Proteomes" id="UP000245765"/>
    </source>
</evidence>
<protein>
    <recommendedName>
        <fullName evidence="2">Ice-binding protein C-terminal domain-containing protein</fullName>
    </recommendedName>
</protein>
<evidence type="ECO:0000259" key="2">
    <source>
        <dbReference type="Pfam" id="PF07589"/>
    </source>
</evidence>
<evidence type="ECO:0000313" key="3">
    <source>
        <dbReference type="EMBL" id="PWS33951.1"/>
    </source>
</evidence>